<comment type="caution">
    <text evidence="1">The sequence shown here is derived from an EMBL/GenBank/DDBJ whole genome shotgun (WGS) entry which is preliminary data.</text>
</comment>
<reference evidence="1" key="2">
    <citation type="submission" date="2024-01" db="EMBL/GenBank/DDBJ databases">
        <authorList>
            <person name="He J."/>
            <person name="Wang M."/>
            <person name="Zheng J."/>
            <person name="Liu Z."/>
        </authorList>
    </citation>
    <scope>NUCLEOTIDE SEQUENCE</scope>
    <source>
        <strain evidence="1">ZL_2023a</strain>
        <tissue evidence="1">Muscle</tissue>
    </source>
</reference>
<keyword evidence="2" id="KW-1185">Reference proteome</keyword>
<protein>
    <submittedName>
        <fullName evidence="1">Uncharacterized protein</fullName>
    </submittedName>
</protein>
<dbReference type="AlphaFoldDB" id="A0AAW0XM03"/>
<evidence type="ECO:0000313" key="1">
    <source>
        <dbReference type="EMBL" id="KAK8744892.1"/>
    </source>
</evidence>
<evidence type="ECO:0000313" key="2">
    <source>
        <dbReference type="Proteomes" id="UP001445076"/>
    </source>
</evidence>
<accession>A0AAW0XM03</accession>
<dbReference type="EMBL" id="JARKIK010000021">
    <property type="protein sequence ID" value="KAK8744893.1"/>
    <property type="molecule type" value="Genomic_DNA"/>
</dbReference>
<proteinExistence type="predicted"/>
<name>A0AAW0XM03_CHEQU</name>
<dbReference type="EMBL" id="JARKIK010000021">
    <property type="protein sequence ID" value="KAK8744892.1"/>
    <property type="molecule type" value="Genomic_DNA"/>
</dbReference>
<dbReference type="Proteomes" id="UP001445076">
    <property type="component" value="Unassembled WGS sequence"/>
</dbReference>
<sequence>MLQSRPWSVHAAVKALVCSCCSQGPGLFMLQSRPWSVYASVSALVCYPPVPWFILQSVPSLIILQSIPGFVHLSVSALVNLSVSSLVCSPSSYCSSFLFLYTFQGVPS</sequence>
<reference evidence="1 2" key="1">
    <citation type="journal article" date="2024" name="BMC Genomics">
        <title>Genome assembly of redclaw crayfish (Cherax quadricarinatus) provides insights into its immune adaptation and hypoxia tolerance.</title>
        <authorList>
            <person name="Liu Z."/>
            <person name="Zheng J."/>
            <person name="Li H."/>
            <person name="Fang K."/>
            <person name="Wang S."/>
            <person name="He J."/>
            <person name="Zhou D."/>
            <person name="Weng S."/>
            <person name="Chi M."/>
            <person name="Gu Z."/>
            <person name="He J."/>
            <person name="Li F."/>
            <person name="Wang M."/>
        </authorList>
    </citation>
    <scope>NUCLEOTIDE SEQUENCE [LARGE SCALE GENOMIC DNA]</scope>
    <source>
        <strain evidence="1">ZL_2023a</strain>
    </source>
</reference>
<organism evidence="1 2">
    <name type="scientific">Cherax quadricarinatus</name>
    <name type="common">Australian red claw crayfish</name>
    <dbReference type="NCBI Taxonomy" id="27406"/>
    <lineage>
        <taxon>Eukaryota</taxon>
        <taxon>Metazoa</taxon>
        <taxon>Ecdysozoa</taxon>
        <taxon>Arthropoda</taxon>
        <taxon>Crustacea</taxon>
        <taxon>Multicrustacea</taxon>
        <taxon>Malacostraca</taxon>
        <taxon>Eumalacostraca</taxon>
        <taxon>Eucarida</taxon>
        <taxon>Decapoda</taxon>
        <taxon>Pleocyemata</taxon>
        <taxon>Astacidea</taxon>
        <taxon>Parastacoidea</taxon>
        <taxon>Parastacidae</taxon>
        <taxon>Cherax</taxon>
    </lineage>
</organism>
<gene>
    <name evidence="1" type="ORF">OTU49_000669</name>
</gene>